<evidence type="ECO:0000313" key="2">
    <source>
        <dbReference type="EMBL" id="QSG08712.1"/>
    </source>
</evidence>
<evidence type="ECO:0000256" key="1">
    <source>
        <dbReference type="SAM" id="MobiDB-lite"/>
    </source>
</evidence>
<sequence>MSQRTTELRAVVLAMIMVASVVVVTAPISGPVAAEASGLTVDEDAVPSDGTITVNGDISDENNNVTFLVQDPVDEDVATVTKSVDTDFSVDIDLSNLTFGGGDSSLDEGDVTILADEGRDFDGAEASATVIVDDTKPTASLDNPTEGAELTDHPLIDGTASDDTAVATVEVTVQNSSGYYYDGGSFVDEKTWVEATGTTSWEYNTTDAGISTDGEYDVSIRVTDTAGNTRDVTIPHPEGEATEVSYEVDSTPPTIDSVKATDGTDGDGTIEDGDSVNVTASVTDETSGVDTVTVDASPLGGAENEVLSADSGNTYTTTFEVDSPTAGDGTVDLDVTATDAFGNEQTDNDTLDLETNVAGVGELTVDKEFVGIVHDEEELTVSAREITDPQGKQITGPTNVTVRIAGTETTYEATVEDGSLETTIDPTAVTDTAATGEATVEIAGTVTDADTAKVELVHEAKDLHKGFQAMGTPMPAERLVVEDVKDVLTYDPTAEGDESEWKLPDGTQSGEGYYVEGRSDDARIGYVFDMSIDEGVEARTLHDGWNLVGTSIDLTEGESHAATNDLGGAVDVNSNDNVEVYVRTDSDLDQTDGETGYKSVDGNTDVSSFEGYFVYVEDGTEVRNVDIIAYVAGDRA</sequence>
<dbReference type="Gene3D" id="2.60.40.10">
    <property type="entry name" value="Immunoglobulins"/>
    <property type="match status" value="1"/>
</dbReference>
<dbReference type="KEGG" id="hds:HSR122_1315"/>
<protein>
    <submittedName>
        <fullName evidence="2">Uncharacterized protein</fullName>
    </submittedName>
</protein>
<name>A0A897N7D6_9EURY</name>
<dbReference type="EMBL" id="CP064788">
    <property type="protein sequence ID" value="QSG08712.1"/>
    <property type="molecule type" value="Genomic_DNA"/>
</dbReference>
<reference evidence="2 3" key="1">
    <citation type="submission" date="2020-11" db="EMBL/GenBank/DDBJ databases">
        <title>Carbohydrate-dependent, anaerobic sulfur respiration: A novel catabolism in halophilic archaea.</title>
        <authorList>
            <person name="Sorokin D.Y."/>
            <person name="Messina E."/>
            <person name="Smedile F."/>
            <person name="La Cono V."/>
            <person name="Hallsworth J.E."/>
            <person name="Yakimov M.M."/>
        </authorList>
    </citation>
    <scope>NUCLEOTIDE SEQUENCE [LARGE SCALE GENOMIC DNA]</scope>
    <source>
        <strain evidence="2 3">HSR12-2</strain>
    </source>
</reference>
<keyword evidence="3" id="KW-1185">Reference proteome</keyword>
<organism evidence="2 3">
    <name type="scientific">Halapricum desulfuricans</name>
    <dbReference type="NCBI Taxonomy" id="2841257"/>
    <lineage>
        <taxon>Archaea</taxon>
        <taxon>Methanobacteriati</taxon>
        <taxon>Methanobacteriota</taxon>
        <taxon>Stenosarchaea group</taxon>
        <taxon>Halobacteria</taxon>
        <taxon>Halobacteriales</taxon>
        <taxon>Haloarculaceae</taxon>
        <taxon>Halapricum</taxon>
    </lineage>
</organism>
<accession>A0A897N7D6</accession>
<proteinExistence type="predicted"/>
<feature type="region of interest" description="Disordered" evidence="1">
    <location>
        <begin position="248"/>
        <end position="273"/>
    </location>
</feature>
<evidence type="ECO:0000313" key="3">
    <source>
        <dbReference type="Proteomes" id="UP000662973"/>
    </source>
</evidence>
<dbReference type="Proteomes" id="UP000662973">
    <property type="component" value="Chromosome"/>
</dbReference>
<dbReference type="InterPro" id="IPR013783">
    <property type="entry name" value="Ig-like_fold"/>
</dbReference>
<dbReference type="AlphaFoldDB" id="A0A897N7D6"/>
<gene>
    <name evidence="2" type="ORF">HSR122_1315</name>
</gene>
<dbReference type="RefSeq" id="WP_229111941.1">
    <property type="nucleotide sequence ID" value="NZ_CP064788.1"/>
</dbReference>
<feature type="compositionally biased region" description="Acidic residues" evidence="1">
    <location>
        <begin position="264"/>
        <end position="273"/>
    </location>
</feature>
<dbReference type="GeneID" id="68851955"/>